<dbReference type="PANTHER" id="PTHR44068:SF1">
    <property type="entry name" value="HYPOTHETICAL LOC100005854"/>
    <property type="match status" value="1"/>
</dbReference>
<accession>W3XLS9</accession>
<reference evidence="5" key="1">
    <citation type="journal article" date="2015" name="BMC Genomics">
        <title>Genomic and transcriptomic analysis of the endophytic fungus Pestalotiopsis fici reveals its lifestyle and high potential for synthesis of natural products.</title>
        <authorList>
            <person name="Wang X."/>
            <person name="Zhang X."/>
            <person name="Liu L."/>
            <person name="Xiang M."/>
            <person name="Wang W."/>
            <person name="Sun X."/>
            <person name="Che Y."/>
            <person name="Guo L."/>
            <person name="Liu G."/>
            <person name="Guo L."/>
            <person name="Wang C."/>
            <person name="Yin W.B."/>
            <person name="Stadler M."/>
            <person name="Zhang X."/>
            <person name="Liu X."/>
        </authorList>
    </citation>
    <scope>NUCLEOTIDE SEQUENCE [LARGE SCALE GENOMIC DNA]</scope>
    <source>
        <strain evidence="5">W106-1 / CGMCC3.15140</strain>
    </source>
</reference>
<dbReference type="KEGG" id="pfy:PFICI_00782"/>
<dbReference type="AlphaFoldDB" id="W3XLS9"/>
<dbReference type="InterPro" id="IPR029063">
    <property type="entry name" value="SAM-dependent_MTases_sf"/>
</dbReference>
<dbReference type="Gene3D" id="3.40.50.150">
    <property type="entry name" value="Vaccinia Virus protein VP39"/>
    <property type="match status" value="1"/>
</dbReference>
<dbReference type="InterPro" id="IPR025714">
    <property type="entry name" value="Methyltranfer_dom"/>
</dbReference>
<keyword evidence="5" id="KW-1185">Reference proteome</keyword>
<dbReference type="HOGENOM" id="CLU_039068_2_0_1"/>
<dbReference type="RefSeq" id="XP_007827554.1">
    <property type="nucleotide sequence ID" value="XM_007829363.1"/>
</dbReference>
<keyword evidence="1" id="KW-0808">Transferase</keyword>
<dbReference type="PANTHER" id="PTHR44068">
    <property type="entry name" value="ZGC:194242"/>
    <property type="match status" value="1"/>
</dbReference>
<dbReference type="GO" id="GO:0003838">
    <property type="term" value="F:sterol 24-C-methyltransferase activity"/>
    <property type="evidence" value="ECO:0007669"/>
    <property type="project" value="TreeGrafter"/>
</dbReference>
<dbReference type="OMA" id="FEYDHEL"/>
<dbReference type="SUPFAM" id="SSF53335">
    <property type="entry name" value="S-adenosyl-L-methionine-dependent methyltransferases"/>
    <property type="match status" value="1"/>
</dbReference>
<dbReference type="Proteomes" id="UP000030651">
    <property type="component" value="Unassembled WGS sequence"/>
</dbReference>
<evidence type="ECO:0000313" key="5">
    <source>
        <dbReference type="Proteomes" id="UP000030651"/>
    </source>
</evidence>
<organism evidence="4 5">
    <name type="scientific">Pestalotiopsis fici (strain W106-1 / CGMCC3.15140)</name>
    <dbReference type="NCBI Taxonomy" id="1229662"/>
    <lineage>
        <taxon>Eukaryota</taxon>
        <taxon>Fungi</taxon>
        <taxon>Dikarya</taxon>
        <taxon>Ascomycota</taxon>
        <taxon>Pezizomycotina</taxon>
        <taxon>Sordariomycetes</taxon>
        <taxon>Xylariomycetidae</taxon>
        <taxon>Amphisphaeriales</taxon>
        <taxon>Sporocadaceae</taxon>
        <taxon>Pestalotiopsis</taxon>
    </lineage>
</organism>
<evidence type="ECO:0000259" key="3">
    <source>
        <dbReference type="Pfam" id="PF13847"/>
    </source>
</evidence>
<evidence type="ECO:0000256" key="2">
    <source>
        <dbReference type="ARBA" id="ARBA00038188"/>
    </source>
</evidence>
<dbReference type="InterPro" id="IPR050447">
    <property type="entry name" value="Erg6_SMT_methyltransf"/>
</dbReference>
<dbReference type="eggNOG" id="KOG1269">
    <property type="taxonomic scope" value="Eukaryota"/>
</dbReference>
<evidence type="ECO:0000313" key="4">
    <source>
        <dbReference type="EMBL" id="ETS86954.1"/>
    </source>
</evidence>
<dbReference type="STRING" id="1229662.W3XLS9"/>
<evidence type="ECO:0000256" key="1">
    <source>
        <dbReference type="ARBA" id="ARBA00022679"/>
    </source>
</evidence>
<dbReference type="Pfam" id="PF13847">
    <property type="entry name" value="Methyltransf_31"/>
    <property type="match status" value="1"/>
</dbReference>
<comment type="similarity">
    <text evidence="2">Belongs to the class I-like SAM-binding methyltransferase superfamily. Erg6/SMT family.</text>
</comment>
<dbReference type="OrthoDB" id="540004at2759"/>
<dbReference type="GO" id="GO:0006696">
    <property type="term" value="P:ergosterol biosynthetic process"/>
    <property type="evidence" value="ECO:0007669"/>
    <property type="project" value="TreeGrafter"/>
</dbReference>
<gene>
    <name evidence="4" type="ORF">PFICI_00782</name>
</gene>
<name>W3XLS9_PESFW</name>
<dbReference type="GO" id="GO:0005783">
    <property type="term" value="C:endoplasmic reticulum"/>
    <property type="evidence" value="ECO:0007669"/>
    <property type="project" value="TreeGrafter"/>
</dbReference>
<dbReference type="CDD" id="cd02440">
    <property type="entry name" value="AdoMet_MTases"/>
    <property type="match status" value="1"/>
</dbReference>
<dbReference type="EMBL" id="KI912109">
    <property type="protein sequence ID" value="ETS86954.1"/>
    <property type="molecule type" value="Genomic_DNA"/>
</dbReference>
<protein>
    <recommendedName>
        <fullName evidence="3">Methyltransferase domain-containing protein</fullName>
    </recommendedName>
</protein>
<feature type="domain" description="Methyltransferase" evidence="3">
    <location>
        <begin position="76"/>
        <end position="227"/>
    </location>
</feature>
<proteinExistence type="inferred from homology"/>
<sequence length="303" mass="34225">MAQTEHDGDQAPLINDNPLLQSYYYSLESRVGYRFVLGGTRHFGYWDNDRYWPFPISKALRAMEDKLAEVLALPAGAQVLDAGCGVGHVALRLAKKFKLRISGIDVIDHHIVKARRNIASSGVPAGQVTVRKMDYHHLESFKDESFDGAYTMETFVHATDPEAVLAGLYRILRPGGRVALFEYDHNLLENEPEDMAKSMRQINHYAAMPTNDISDVGVFKRMLEDAGFEDVVVRDFSDNIRPMTRAFFLLAVIPYYIIKLLHLERFFINTIAGVNTYLGHGRWRYVAITATKPGSTIEAPKSK</sequence>
<dbReference type="GeneID" id="19265795"/>
<dbReference type="InParanoid" id="W3XLS9"/>